<dbReference type="EMBL" id="JJPA01000054">
    <property type="protein sequence ID" value="KKG36102.1"/>
    <property type="molecule type" value="Genomic_DNA"/>
</dbReference>
<sequence>MKALIAAHQRGADIKIVPDRKKGNRNRAGMVAMNLLVNAGIVTRPGFIRNKYADPGTCYFVCPAKRRVYQNLLPDIGPGCGFSGPPNPGRICTGIAG</sequence>
<evidence type="ECO:0000313" key="1">
    <source>
        <dbReference type="EMBL" id="KKG36102.1"/>
    </source>
</evidence>
<dbReference type="PATRIC" id="fig|2209.61.peg.1861"/>
<evidence type="ECO:0000313" key="2">
    <source>
        <dbReference type="Proteomes" id="UP000034399"/>
    </source>
</evidence>
<comment type="caution">
    <text evidence="1">The sequence shown here is derived from an EMBL/GenBank/DDBJ whole genome shotgun (WGS) entry which is preliminary data.</text>
</comment>
<dbReference type="Proteomes" id="UP000034399">
    <property type="component" value="Unassembled WGS sequence"/>
</dbReference>
<proteinExistence type="predicted"/>
<name>A0A0F8E607_METMZ</name>
<organism evidence="1 2">
    <name type="scientific">Methanosarcina mazei</name>
    <name type="common">Methanosarcina frisia</name>
    <dbReference type="NCBI Taxonomy" id="2209"/>
    <lineage>
        <taxon>Archaea</taxon>
        <taxon>Methanobacteriati</taxon>
        <taxon>Methanobacteriota</taxon>
        <taxon>Stenosarchaea group</taxon>
        <taxon>Methanomicrobia</taxon>
        <taxon>Methanosarcinales</taxon>
        <taxon>Methanosarcinaceae</taxon>
        <taxon>Methanosarcina</taxon>
    </lineage>
</organism>
<gene>
    <name evidence="1" type="ORF">DU52_08505</name>
</gene>
<protein>
    <submittedName>
        <fullName evidence="1">Uncharacterized protein</fullName>
    </submittedName>
</protein>
<dbReference type="AlphaFoldDB" id="A0A0F8E607"/>
<accession>A0A0F8E607</accession>
<reference evidence="1 2" key="1">
    <citation type="journal article" date="2015" name="ISME J.">
        <title>Genomic and phenotypic differentiation among Methanosarcina mazei populations from Columbia River sediment.</title>
        <authorList>
            <person name="Youngblut N.D."/>
            <person name="Wirth J.S."/>
            <person name="Henriksen J.R."/>
            <person name="Smith M."/>
            <person name="Simon H."/>
            <person name="Metcalf W.W."/>
            <person name="Whitaker R.J."/>
        </authorList>
    </citation>
    <scope>NUCLEOTIDE SEQUENCE [LARGE SCALE GENOMIC DNA]</scope>
    <source>
        <strain evidence="1 2">3.F.A.1A.1</strain>
    </source>
</reference>